<evidence type="ECO:0000256" key="1">
    <source>
        <dbReference type="SAM" id="MobiDB-lite"/>
    </source>
</evidence>
<evidence type="ECO:0000313" key="3">
    <source>
        <dbReference type="Proteomes" id="UP001605036"/>
    </source>
</evidence>
<organism evidence="2 3">
    <name type="scientific">Riccia fluitans</name>
    <dbReference type="NCBI Taxonomy" id="41844"/>
    <lineage>
        <taxon>Eukaryota</taxon>
        <taxon>Viridiplantae</taxon>
        <taxon>Streptophyta</taxon>
        <taxon>Embryophyta</taxon>
        <taxon>Marchantiophyta</taxon>
        <taxon>Marchantiopsida</taxon>
        <taxon>Marchantiidae</taxon>
        <taxon>Marchantiales</taxon>
        <taxon>Ricciaceae</taxon>
        <taxon>Riccia</taxon>
    </lineage>
</organism>
<sequence length="152" mass="16421">MASSLAASTLVPAGLRSGLLASSSTRSGSSQISYRNVRFGAPMNARRMHMGVVRCQGLREAVDKTTKKEITQEEILRNQEANESEKRSVFGAVPNSGSFYPRPELERRPETGPRSLGSIFAFDGAAPETINGRLVNTRVDAPDTRIADIAVV</sequence>
<comment type="caution">
    <text evidence="2">The sequence shown here is derived from an EMBL/GenBank/DDBJ whole genome shotgun (WGS) entry which is preliminary data.</text>
</comment>
<dbReference type="AlphaFoldDB" id="A0ABD1YN73"/>
<evidence type="ECO:0000313" key="2">
    <source>
        <dbReference type="EMBL" id="KAL2632180.1"/>
    </source>
</evidence>
<keyword evidence="3" id="KW-1185">Reference proteome</keyword>
<dbReference type="EMBL" id="JBHFFA010000004">
    <property type="protein sequence ID" value="KAL2632180.1"/>
    <property type="molecule type" value="Genomic_DNA"/>
</dbReference>
<accession>A0ABD1YN73</accession>
<gene>
    <name evidence="2" type="ORF">R1flu_016866</name>
</gene>
<feature type="region of interest" description="Disordered" evidence="1">
    <location>
        <begin position="74"/>
        <end position="114"/>
    </location>
</feature>
<reference evidence="2 3" key="1">
    <citation type="submission" date="2024-09" db="EMBL/GenBank/DDBJ databases">
        <title>Chromosome-scale assembly of Riccia fluitans.</title>
        <authorList>
            <person name="Paukszto L."/>
            <person name="Sawicki J."/>
            <person name="Karawczyk K."/>
            <person name="Piernik-Szablinska J."/>
            <person name="Szczecinska M."/>
            <person name="Mazdziarz M."/>
        </authorList>
    </citation>
    <scope>NUCLEOTIDE SEQUENCE [LARGE SCALE GENOMIC DNA]</scope>
    <source>
        <strain evidence="2">Rf_01</strain>
        <tissue evidence="2">Aerial parts of the thallus</tissue>
    </source>
</reference>
<dbReference type="Proteomes" id="UP001605036">
    <property type="component" value="Unassembled WGS sequence"/>
</dbReference>
<name>A0ABD1YN73_9MARC</name>
<protein>
    <submittedName>
        <fullName evidence="2">Uncharacterized protein</fullName>
    </submittedName>
</protein>
<proteinExistence type="predicted"/>